<proteinExistence type="predicted"/>
<accession>A0ABU5WDX6</accession>
<sequence>MAQFDGVMAPFARTMASRVGYGIDTAGKPILDSHAIHFAQGSSI</sequence>
<protein>
    <submittedName>
        <fullName evidence="1">Uncharacterized protein</fullName>
    </submittedName>
</protein>
<name>A0ABU5WDX6_AERCA</name>
<reference evidence="1 2" key="1">
    <citation type="submission" date="2023-12" db="EMBL/GenBank/DDBJ databases">
        <title>Characterization of antibiotic resistance in Aeromonas spp. in hospital effluent.</title>
        <authorList>
            <person name="Negoseki B.R.S."/>
            <person name="Krul D."/>
            <person name="Siqueira A.C."/>
            <person name="Almeida M."/>
            <person name="Mesa D."/>
            <person name="Conte D."/>
            <person name="Dalla-Costa L.M."/>
        </authorList>
    </citation>
    <scope>NUCLEOTIDE SEQUENCE [LARGE SCALE GENOMIC DNA]</scope>
    <source>
        <strain evidence="1 2">36v</strain>
    </source>
</reference>
<dbReference type="Proteomes" id="UP001304847">
    <property type="component" value="Unassembled WGS sequence"/>
</dbReference>
<organism evidence="1 2">
    <name type="scientific">Aeromonas caviae</name>
    <name type="common">Aeromonas punctata</name>
    <dbReference type="NCBI Taxonomy" id="648"/>
    <lineage>
        <taxon>Bacteria</taxon>
        <taxon>Pseudomonadati</taxon>
        <taxon>Pseudomonadota</taxon>
        <taxon>Gammaproteobacteria</taxon>
        <taxon>Aeromonadales</taxon>
        <taxon>Aeromonadaceae</taxon>
        <taxon>Aeromonas</taxon>
    </lineage>
</organism>
<evidence type="ECO:0000313" key="1">
    <source>
        <dbReference type="EMBL" id="MEA9438625.1"/>
    </source>
</evidence>
<evidence type="ECO:0000313" key="2">
    <source>
        <dbReference type="Proteomes" id="UP001304847"/>
    </source>
</evidence>
<comment type="caution">
    <text evidence="1">The sequence shown here is derived from an EMBL/GenBank/DDBJ whole genome shotgun (WGS) entry which is preliminary data.</text>
</comment>
<dbReference type="EMBL" id="JAYGOJ010000240">
    <property type="protein sequence ID" value="MEA9438625.1"/>
    <property type="molecule type" value="Genomic_DNA"/>
</dbReference>
<keyword evidence="2" id="KW-1185">Reference proteome</keyword>
<dbReference type="RefSeq" id="WP_257707510.1">
    <property type="nucleotide sequence ID" value="NZ_AP022110.1"/>
</dbReference>
<gene>
    <name evidence="1" type="ORF">VCX44_23205</name>
</gene>